<dbReference type="Gene3D" id="2.60.40.60">
    <property type="entry name" value="Cadherins"/>
    <property type="match status" value="1"/>
</dbReference>
<feature type="non-terminal residue" evidence="3">
    <location>
        <position position="1"/>
    </location>
</feature>
<dbReference type="GO" id="GO:0016020">
    <property type="term" value="C:membrane"/>
    <property type="evidence" value="ECO:0007669"/>
    <property type="project" value="UniProtKB-SubCell"/>
</dbReference>
<evidence type="ECO:0000313" key="4">
    <source>
        <dbReference type="Proteomes" id="UP001529510"/>
    </source>
</evidence>
<comment type="caution">
    <text evidence="3">The sequence shown here is derived from an EMBL/GenBank/DDBJ whole genome shotgun (WGS) entry which is preliminary data.</text>
</comment>
<evidence type="ECO:0000256" key="1">
    <source>
        <dbReference type="ARBA" id="ARBA00004370"/>
    </source>
</evidence>
<accession>A0ABD0QRE0</accession>
<dbReference type="Proteomes" id="UP001529510">
    <property type="component" value="Unassembled WGS sequence"/>
</dbReference>
<keyword evidence="2" id="KW-0472">Membrane</keyword>
<reference evidence="3 4" key="1">
    <citation type="submission" date="2024-05" db="EMBL/GenBank/DDBJ databases">
        <title>Genome sequencing and assembly of Indian major carp, Cirrhinus mrigala (Hamilton, 1822).</title>
        <authorList>
            <person name="Mohindra V."/>
            <person name="Chowdhury L.M."/>
            <person name="Lal K."/>
            <person name="Jena J.K."/>
        </authorList>
    </citation>
    <scope>NUCLEOTIDE SEQUENCE [LARGE SCALE GENOMIC DNA]</scope>
    <source>
        <strain evidence="3">CM1030</strain>
        <tissue evidence="3">Blood</tissue>
    </source>
</reference>
<keyword evidence="4" id="KW-1185">Reference proteome</keyword>
<proteinExistence type="predicted"/>
<dbReference type="EMBL" id="JAMKFB020000007">
    <property type="protein sequence ID" value="KAL0188747.1"/>
    <property type="molecule type" value="Genomic_DNA"/>
</dbReference>
<gene>
    <name evidence="3" type="ORF">M9458_015846</name>
</gene>
<organism evidence="3 4">
    <name type="scientific">Cirrhinus mrigala</name>
    <name type="common">Mrigala</name>
    <dbReference type="NCBI Taxonomy" id="683832"/>
    <lineage>
        <taxon>Eukaryota</taxon>
        <taxon>Metazoa</taxon>
        <taxon>Chordata</taxon>
        <taxon>Craniata</taxon>
        <taxon>Vertebrata</taxon>
        <taxon>Euteleostomi</taxon>
        <taxon>Actinopterygii</taxon>
        <taxon>Neopterygii</taxon>
        <taxon>Teleostei</taxon>
        <taxon>Ostariophysi</taxon>
        <taxon>Cypriniformes</taxon>
        <taxon>Cyprinidae</taxon>
        <taxon>Labeoninae</taxon>
        <taxon>Labeonini</taxon>
        <taxon>Cirrhinus</taxon>
    </lineage>
</organism>
<evidence type="ECO:0008006" key="5">
    <source>
        <dbReference type="Google" id="ProtNLM"/>
    </source>
</evidence>
<feature type="non-terminal residue" evidence="3">
    <location>
        <position position="79"/>
    </location>
</feature>
<dbReference type="AlphaFoldDB" id="A0ABD0QRE0"/>
<name>A0ABD0QRE0_CIRMR</name>
<protein>
    <recommendedName>
        <fullName evidence="5">Cadherin domain-containing protein</fullName>
    </recommendedName>
</protein>
<comment type="subcellular location">
    <subcellularLocation>
        <location evidence="1">Membrane</location>
    </subcellularLocation>
</comment>
<evidence type="ECO:0000313" key="3">
    <source>
        <dbReference type="EMBL" id="KAL0188747.1"/>
    </source>
</evidence>
<sequence>NSSLSASTLVTVHILDVNDNSPVLVGDYSWKYLCTPRWEDQALVLASRDSDGPQHGGRLNFSLRSDATVRRNWKLTPIN</sequence>
<evidence type="ECO:0000256" key="2">
    <source>
        <dbReference type="ARBA" id="ARBA00023136"/>
    </source>
</evidence>
<dbReference type="InterPro" id="IPR020894">
    <property type="entry name" value="Cadherin_CS"/>
</dbReference>
<dbReference type="PROSITE" id="PS00232">
    <property type="entry name" value="CADHERIN_1"/>
    <property type="match status" value="1"/>
</dbReference>